<dbReference type="Proteomes" id="UP001234297">
    <property type="component" value="Chromosome 10"/>
</dbReference>
<gene>
    <name evidence="1" type="ORF">MRB53_030258</name>
</gene>
<accession>A0ACC2KKQ6</accession>
<comment type="caution">
    <text evidence="1">The sequence shown here is derived from an EMBL/GenBank/DDBJ whole genome shotgun (WGS) entry which is preliminary data.</text>
</comment>
<dbReference type="EMBL" id="CM056818">
    <property type="protein sequence ID" value="KAJ8621729.1"/>
    <property type="molecule type" value="Genomic_DNA"/>
</dbReference>
<reference evidence="1 2" key="1">
    <citation type="journal article" date="2022" name="Hortic Res">
        <title>A haplotype resolved chromosomal level avocado genome allows analysis of novel avocado genes.</title>
        <authorList>
            <person name="Nath O."/>
            <person name="Fletcher S.J."/>
            <person name="Hayward A."/>
            <person name="Shaw L.M."/>
            <person name="Masouleh A.K."/>
            <person name="Furtado A."/>
            <person name="Henry R.J."/>
            <person name="Mitter N."/>
        </authorList>
    </citation>
    <scope>NUCLEOTIDE SEQUENCE [LARGE SCALE GENOMIC DNA]</scope>
    <source>
        <strain evidence="2">cv. Hass</strain>
    </source>
</reference>
<sequence>MEGVRCVGKVVEEVSVAAEDDKGAKLEGDPLKGEDGGVGEEVEELERDGEVGDEDEKVTRYLALEDVVKGPEGLSFFVYADATREGEGRR</sequence>
<keyword evidence="2" id="KW-1185">Reference proteome</keyword>
<protein>
    <submittedName>
        <fullName evidence="1">Uncharacterized protein</fullName>
    </submittedName>
</protein>
<name>A0ACC2KKQ6_PERAE</name>
<proteinExistence type="predicted"/>
<organism evidence="1 2">
    <name type="scientific">Persea americana</name>
    <name type="common">Avocado</name>
    <dbReference type="NCBI Taxonomy" id="3435"/>
    <lineage>
        <taxon>Eukaryota</taxon>
        <taxon>Viridiplantae</taxon>
        <taxon>Streptophyta</taxon>
        <taxon>Embryophyta</taxon>
        <taxon>Tracheophyta</taxon>
        <taxon>Spermatophyta</taxon>
        <taxon>Magnoliopsida</taxon>
        <taxon>Magnoliidae</taxon>
        <taxon>Laurales</taxon>
        <taxon>Lauraceae</taxon>
        <taxon>Persea</taxon>
    </lineage>
</organism>
<evidence type="ECO:0000313" key="2">
    <source>
        <dbReference type="Proteomes" id="UP001234297"/>
    </source>
</evidence>
<evidence type="ECO:0000313" key="1">
    <source>
        <dbReference type="EMBL" id="KAJ8621729.1"/>
    </source>
</evidence>